<accession>A0ABR0V9G3</accession>
<reference evidence="2 3" key="1">
    <citation type="journal article" date="2021" name="Comput. Struct. Biotechnol. J.">
        <title>De novo genome assembly of the potent medicinal plant Rehmannia glutinosa using nanopore technology.</title>
        <authorList>
            <person name="Ma L."/>
            <person name="Dong C."/>
            <person name="Song C."/>
            <person name="Wang X."/>
            <person name="Zheng X."/>
            <person name="Niu Y."/>
            <person name="Chen S."/>
            <person name="Feng W."/>
        </authorList>
    </citation>
    <scope>NUCLEOTIDE SEQUENCE [LARGE SCALE GENOMIC DNA]</scope>
    <source>
        <strain evidence="2">DH-2019</strain>
    </source>
</reference>
<name>A0ABR0V9G3_REHGL</name>
<dbReference type="Pfam" id="PF24758">
    <property type="entry name" value="LRR_At5g56370"/>
    <property type="match status" value="1"/>
</dbReference>
<dbReference type="InterPro" id="IPR036047">
    <property type="entry name" value="F-box-like_dom_sf"/>
</dbReference>
<dbReference type="InterPro" id="IPR032675">
    <property type="entry name" value="LRR_dom_sf"/>
</dbReference>
<dbReference type="Gene3D" id="3.80.10.10">
    <property type="entry name" value="Ribonuclease Inhibitor"/>
    <property type="match status" value="1"/>
</dbReference>
<sequence>MRWASKTPIGILVKPTREINAASSSSKKRIKETPIDRLSALPDSLLIRILSNIRMQEAAMTCVLSKRWQFLWTDLPRLEFRESSHRTEKTREFVAWVHRTLVISSGNHLEKLEVNFMYNKSFVSDVNVWVEFALKNKVKDVFLRLINSLEDLYMLPQMMYCNSSLTRLTLQGCIMAPRTTIDWKSLTKLDLSCVELRQHVVENILSSCPVLISLSLMEFWGFNCLEVHSQSLGRKLQLTNISSLVDTYINFDDFDGDASRPVKMMSYMKELLENLQHVKKLELGLGSVGIFPNLEELVIEGVIDDSYEGYPTCSPKDDLNCDLLHLKTVDIRCFADDRLYGEPMLTLVQLLLKRARVLRKMVIVDENESIGSDVYFKIAQTLLSYPRSSRNAVVLVS</sequence>
<evidence type="ECO:0000313" key="3">
    <source>
        <dbReference type="Proteomes" id="UP001318860"/>
    </source>
</evidence>
<protein>
    <recommendedName>
        <fullName evidence="1">F-box/LRR-repeat protein 15/At3g58940/PEG3-like LRR domain-containing protein</fullName>
    </recommendedName>
</protein>
<dbReference type="SUPFAM" id="SSF81383">
    <property type="entry name" value="F-box domain"/>
    <property type="match status" value="1"/>
</dbReference>
<dbReference type="SUPFAM" id="SSF52047">
    <property type="entry name" value="RNI-like"/>
    <property type="match status" value="1"/>
</dbReference>
<dbReference type="PANTHER" id="PTHR31639">
    <property type="entry name" value="F-BOX PROTEIN-LIKE"/>
    <property type="match status" value="1"/>
</dbReference>
<dbReference type="PANTHER" id="PTHR31639:SF307">
    <property type="entry name" value="F-BOX_LRR-REPEAT PROTEIN 25-LIKE"/>
    <property type="match status" value="1"/>
</dbReference>
<comment type="caution">
    <text evidence="2">The sequence shown here is derived from an EMBL/GenBank/DDBJ whole genome shotgun (WGS) entry which is preliminary data.</text>
</comment>
<gene>
    <name evidence="2" type="ORF">DH2020_034382</name>
</gene>
<feature type="domain" description="F-box/LRR-repeat protein 15/At3g58940/PEG3-like LRR" evidence="1">
    <location>
        <begin position="128"/>
        <end position="234"/>
    </location>
</feature>
<proteinExistence type="predicted"/>
<dbReference type="Proteomes" id="UP001318860">
    <property type="component" value="Unassembled WGS sequence"/>
</dbReference>
<evidence type="ECO:0000259" key="1">
    <source>
        <dbReference type="Pfam" id="PF24758"/>
    </source>
</evidence>
<organism evidence="2 3">
    <name type="scientific">Rehmannia glutinosa</name>
    <name type="common">Chinese foxglove</name>
    <dbReference type="NCBI Taxonomy" id="99300"/>
    <lineage>
        <taxon>Eukaryota</taxon>
        <taxon>Viridiplantae</taxon>
        <taxon>Streptophyta</taxon>
        <taxon>Embryophyta</taxon>
        <taxon>Tracheophyta</taxon>
        <taxon>Spermatophyta</taxon>
        <taxon>Magnoliopsida</taxon>
        <taxon>eudicotyledons</taxon>
        <taxon>Gunneridae</taxon>
        <taxon>Pentapetalae</taxon>
        <taxon>asterids</taxon>
        <taxon>lamiids</taxon>
        <taxon>Lamiales</taxon>
        <taxon>Orobanchaceae</taxon>
        <taxon>Rehmannieae</taxon>
        <taxon>Rehmannia</taxon>
    </lineage>
</organism>
<evidence type="ECO:0000313" key="2">
    <source>
        <dbReference type="EMBL" id="KAK6131874.1"/>
    </source>
</evidence>
<dbReference type="EMBL" id="JABTTQ020001331">
    <property type="protein sequence ID" value="KAK6131874.1"/>
    <property type="molecule type" value="Genomic_DNA"/>
</dbReference>
<dbReference type="InterPro" id="IPR055411">
    <property type="entry name" value="LRR_FXL15/At3g58940/PEG3-like"/>
</dbReference>
<keyword evidence="3" id="KW-1185">Reference proteome</keyword>